<dbReference type="InterPro" id="IPR001810">
    <property type="entry name" value="F-box_dom"/>
</dbReference>
<dbReference type="Pfam" id="PF00646">
    <property type="entry name" value="F-box"/>
    <property type="match status" value="1"/>
</dbReference>
<comment type="caution">
    <text evidence="2">The sequence shown here is derived from an EMBL/GenBank/DDBJ whole genome shotgun (WGS) entry which is preliminary data.</text>
</comment>
<accession>A0A445DBF0</accession>
<dbReference type="EMBL" id="SDMP01000004">
    <property type="protein sequence ID" value="RYR60487.1"/>
    <property type="molecule type" value="Genomic_DNA"/>
</dbReference>
<dbReference type="AlphaFoldDB" id="A0A445DBF0"/>
<dbReference type="Pfam" id="PF07734">
    <property type="entry name" value="FBA_1"/>
    <property type="match status" value="1"/>
</dbReference>
<evidence type="ECO:0000313" key="2">
    <source>
        <dbReference type="EMBL" id="RYR60487.1"/>
    </source>
</evidence>
<protein>
    <recommendedName>
        <fullName evidence="1">F-box domain-containing protein</fullName>
    </recommendedName>
</protein>
<organism evidence="2 3">
    <name type="scientific">Arachis hypogaea</name>
    <name type="common">Peanut</name>
    <dbReference type="NCBI Taxonomy" id="3818"/>
    <lineage>
        <taxon>Eukaryota</taxon>
        <taxon>Viridiplantae</taxon>
        <taxon>Streptophyta</taxon>
        <taxon>Embryophyta</taxon>
        <taxon>Tracheophyta</taxon>
        <taxon>Spermatophyta</taxon>
        <taxon>Magnoliopsida</taxon>
        <taxon>eudicotyledons</taxon>
        <taxon>Gunneridae</taxon>
        <taxon>Pentapetalae</taxon>
        <taxon>rosids</taxon>
        <taxon>fabids</taxon>
        <taxon>Fabales</taxon>
        <taxon>Fabaceae</taxon>
        <taxon>Papilionoideae</taxon>
        <taxon>50 kb inversion clade</taxon>
        <taxon>dalbergioids sensu lato</taxon>
        <taxon>Dalbergieae</taxon>
        <taxon>Pterocarpus clade</taxon>
        <taxon>Arachis</taxon>
    </lineage>
</organism>
<dbReference type="InterPro" id="IPR050796">
    <property type="entry name" value="SCF_F-box_component"/>
</dbReference>
<feature type="domain" description="F-box" evidence="1">
    <location>
        <begin position="15"/>
        <end position="55"/>
    </location>
</feature>
<proteinExistence type="predicted"/>
<dbReference type="InterPro" id="IPR006527">
    <property type="entry name" value="F-box-assoc_dom_typ1"/>
</dbReference>
<keyword evidence="3" id="KW-1185">Reference proteome</keyword>
<dbReference type="Gene3D" id="1.20.1280.50">
    <property type="match status" value="1"/>
</dbReference>
<sequence length="394" mass="44935">MEEEEKKYKSIDDILPPDLIHRILLKAPAKHLASLRCVSKLWYSLISDPQFVEFHFQYSPAVTNTFIFIAKGCVSCFVDLDALLNENNDALQVKRVSPPFKMKSPPDFEVLGSCRGFVLLRGRENFLVLWNPLTGSSKGISYSRIASRCKNKGYWILREFLVYGFGYDASQDDYLLVVACHDKHGQAHFNCLSLKTNSFIYFDAAPPKPLGFYNWNPRGCSLTALFIGCLPIFKITGMLFFDLKERTFSMISAPEQMLISACRSPGLALLGGCLAFYYGNLDSIITDIWVMKEYKVHSSWILCQIPCFGFRPLCLTSDMNLIGKANGVYTESLLPLPSDIKDKDEKEEEQGHQFLHEFFELLDVAKGSHYEGFKQGKNTSEQLDTWRKTFEKCR</sequence>
<reference evidence="2 3" key="1">
    <citation type="submission" date="2019-01" db="EMBL/GenBank/DDBJ databases">
        <title>Sequencing of cultivated peanut Arachis hypogaea provides insights into genome evolution and oil improvement.</title>
        <authorList>
            <person name="Chen X."/>
        </authorList>
    </citation>
    <scope>NUCLEOTIDE SEQUENCE [LARGE SCALE GENOMIC DNA]</scope>
    <source>
        <strain evidence="3">cv. Fuhuasheng</strain>
        <tissue evidence="2">Leaves</tissue>
    </source>
</reference>
<name>A0A445DBF0_ARAHY</name>
<gene>
    <name evidence="2" type="ORF">Ahy_A04g017549</name>
</gene>
<evidence type="ECO:0000313" key="3">
    <source>
        <dbReference type="Proteomes" id="UP000289738"/>
    </source>
</evidence>
<dbReference type="SUPFAM" id="SSF81383">
    <property type="entry name" value="F-box domain"/>
    <property type="match status" value="1"/>
</dbReference>
<dbReference type="STRING" id="3818.A0A445DBF0"/>
<dbReference type="PANTHER" id="PTHR31672:SF13">
    <property type="entry name" value="F-BOX PROTEIN CPR30-LIKE"/>
    <property type="match status" value="1"/>
</dbReference>
<evidence type="ECO:0000259" key="1">
    <source>
        <dbReference type="SMART" id="SM00256"/>
    </source>
</evidence>
<dbReference type="SMART" id="SM00256">
    <property type="entry name" value="FBOX"/>
    <property type="match status" value="1"/>
</dbReference>
<dbReference type="InterPro" id="IPR036047">
    <property type="entry name" value="F-box-like_dom_sf"/>
</dbReference>
<dbReference type="PANTHER" id="PTHR31672">
    <property type="entry name" value="BNACNNG10540D PROTEIN"/>
    <property type="match status" value="1"/>
</dbReference>
<dbReference type="Proteomes" id="UP000289738">
    <property type="component" value="Chromosome A04"/>
</dbReference>